<dbReference type="SUPFAM" id="SSF56112">
    <property type="entry name" value="Protein kinase-like (PK-like)"/>
    <property type="match status" value="1"/>
</dbReference>
<evidence type="ECO:0000313" key="11">
    <source>
        <dbReference type="Proteomes" id="UP000030816"/>
    </source>
</evidence>
<dbReference type="InterPro" id="IPR030616">
    <property type="entry name" value="Aur-like"/>
</dbReference>
<proteinExistence type="predicted"/>
<dbReference type="AlphaFoldDB" id="A0A0B2X1A7"/>
<feature type="cross-link" description="Glycyl lysine isopeptide (Lys-Gly) (interchain with G-Cter in SUMO2)" evidence="7">
    <location>
        <position position="96"/>
    </location>
</feature>
<name>A0A0B2X1A7_METAS</name>
<accession>A0A0B2X1A7</accession>
<dbReference type="GO" id="GO:0004674">
    <property type="term" value="F:protein serine/threonine kinase activity"/>
    <property type="evidence" value="ECO:0007669"/>
    <property type="project" value="UniProtKB-KW"/>
</dbReference>
<dbReference type="RefSeq" id="XP_040679926.1">
    <property type="nucleotide sequence ID" value="XM_040822121.1"/>
</dbReference>
<evidence type="ECO:0000256" key="3">
    <source>
        <dbReference type="ARBA" id="ARBA00022741"/>
    </source>
</evidence>
<evidence type="ECO:0000259" key="9">
    <source>
        <dbReference type="PROSITE" id="PS50011"/>
    </source>
</evidence>
<evidence type="ECO:0000256" key="7">
    <source>
        <dbReference type="PIRSR" id="PIRSR630616-3"/>
    </source>
</evidence>
<evidence type="ECO:0000256" key="6">
    <source>
        <dbReference type="PIRSR" id="PIRSR630616-2"/>
    </source>
</evidence>
<keyword evidence="1" id="KW-0723">Serine/threonine-protein kinase</keyword>
<gene>
    <name evidence="10" type="ORF">MAM_03322</name>
</gene>
<evidence type="ECO:0000256" key="4">
    <source>
        <dbReference type="ARBA" id="ARBA00022777"/>
    </source>
</evidence>
<dbReference type="InterPro" id="IPR000719">
    <property type="entry name" value="Prot_kinase_dom"/>
</dbReference>
<evidence type="ECO:0000313" key="10">
    <source>
        <dbReference type="EMBL" id="KHN98860.1"/>
    </source>
</evidence>
<keyword evidence="4 10" id="KW-0418">Kinase</keyword>
<sequence>MANHGLKARLRLLALDDGNSSERKPKAEARSGAPNLAQSQSPSSRSIRRGAGRGELYKHLRKAHQFPKPKAARYIAQMASALRYFHRKHIIRRNIKPENIPVGTYGEMKISDFGWSVHSPRGRRRTYCGTLDCLPPEMVIPNSPEKSYDEEVGL</sequence>
<evidence type="ECO:0000256" key="8">
    <source>
        <dbReference type="SAM" id="MobiDB-lite"/>
    </source>
</evidence>
<keyword evidence="11" id="KW-1185">Reference proteome</keyword>
<dbReference type="InterPro" id="IPR011009">
    <property type="entry name" value="Kinase-like_dom_sf"/>
</dbReference>
<dbReference type="PANTHER" id="PTHR24350">
    <property type="entry name" value="SERINE/THREONINE-PROTEIN KINASE IAL-RELATED"/>
    <property type="match status" value="1"/>
</dbReference>
<feature type="domain" description="Protein kinase" evidence="9">
    <location>
        <begin position="1"/>
        <end position="154"/>
    </location>
</feature>
<evidence type="ECO:0000256" key="5">
    <source>
        <dbReference type="ARBA" id="ARBA00022840"/>
    </source>
</evidence>
<dbReference type="HOGENOM" id="CLU_1704638_0_0_1"/>
<feature type="binding site" evidence="6">
    <location>
        <position position="112"/>
    </location>
    <ligand>
        <name>ATP</name>
        <dbReference type="ChEBI" id="CHEBI:30616"/>
    </ligand>
</feature>
<keyword evidence="2" id="KW-0808">Transferase</keyword>
<organism evidence="10 11">
    <name type="scientific">Metarhizium album (strain ARSEF 1941)</name>
    <dbReference type="NCBI Taxonomy" id="1081103"/>
    <lineage>
        <taxon>Eukaryota</taxon>
        <taxon>Fungi</taxon>
        <taxon>Dikarya</taxon>
        <taxon>Ascomycota</taxon>
        <taxon>Pezizomycotina</taxon>
        <taxon>Sordariomycetes</taxon>
        <taxon>Hypocreomycetidae</taxon>
        <taxon>Hypocreales</taxon>
        <taxon>Clavicipitaceae</taxon>
        <taxon>Metarhizium</taxon>
    </lineage>
</organism>
<keyword evidence="3 6" id="KW-0547">Nucleotide-binding</keyword>
<evidence type="ECO:0000256" key="1">
    <source>
        <dbReference type="ARBA" id="ARBA00022527"/>
    </source>
</evidence>
<feature type="compositionally biased region" description="Basic and acidic residues" evidence="8">
    <location>
        <begin position="20"/>
        <end position="29"/>
    </location>
</feature>
<dbReference type="STRING" id="1081103.A0A0B2X1A7"/>
<dbReference type="GeneID" id="63737777"/>
<dbReference type="Pfam" id="PF00069">
    <property type="entry name" value="Pkinase"/>
    <property type="match status" value="1"/>
</dbReference>
<dbReference type="OrthoDB" id="377346at2759"/>
<feature type="region of interest" description="Disordered" evidence="8">
    <location>
        <begin position="13"/>
        <end position="53"/>
    </location>
</feature>
<dbReference type="Gene3D" id="1.10.510.10">
    <property type="entry name" value="Transferase(Phosphotransferase) domain 1"/>
    <property type="match status" value="1"/>
</dbReference>
<protein>
    <submittedName>
        <fullName evidence="10">Serine/threonine-protein kinase</fullName>
    </submittedName>
</protein>
<feature type="binding site" evidence="6">
    <location>
        <begin position="98"/>
        <end position="99"/>
    </location>
    <ligand>
        <name>ATP</name>
        <dbReference type="ChEBI" id="CHEBI:30616"/>
    </ligand>
</feature>
<reference evidence="10 11" key="1">
    <citation type="journal article" date="2014" name="Proc. Natl. Acad. Sci. U.S.A.">
        <title>Trajectory and genomic determinants of fungal-pathogen speciation and host adaptation.</title>
        <authorList>
            <person name="Hu X."/>
            <person name="Xiao G."/>
            <person name="Zheng P."/>
            <person name="Shang Y."/>
            <person name="Su Y."/>
            <person name="Zhang X."/>
            <person name="Liu X."/>
            <person name="Zhan S."/>
            <person name="St Leger R.J."/>
            <person name="Wang C."/>
        </authorList>
    </citation>
    <scope>NUCLEOTIDE SEQUENCE [LARGE SCALE GENOMIC DNA]</scope>
    <source>
        <strain evidence="10 11">ARSEF 1941</strain>
    </source>
</reference>
<dbReference type="GO" id="GO:0005524">
    <property type="term" value="F:ATP binding"/>
    <property type="evidence" value="ECO:0007669"/>
    <property type="project" value="UniProtKB-KW"/>
</dbReference>
<dbReference type="PROSITE" id="PS50011">
    <property type="entry name" value="PROTEIN_KINASE_DOM"/>
    <property type="match status" value="1"/>
</dbReference>
<evidence type="ECO:0000256" key="2">
    <source>
        <dbReference type="ARBA" id="ARBA00022679"/>
    </source>
</evidence>
<comment type="caution">
    <text evidence="10">The sequence shown here is derived from an EMBL/GenBank/DDBJ whole genome shotgun (WGS) entry which is preliminary data.</text>
</comment>
<dbReference type="EMBL" id="AZHE01000006">
    <property type="protein sequence ID" value="KHN98860.1"/>
    <property type="molecule type" value="Genomic_DNA"/>
</dbReference>
<keyword evidence="5 6" id="KW-0067">ATP-binding</keyword>
<dbReference type="Proteomes" id="UP000030816">
    <property type="component" value="Unassembled WGS sequence"/>
</dbReference>